<dbReference type="AlphaFoldDB" id="A0A1G2BTR5"/>
<dbReference type="InterPro" id="IPR036511">
    <property type="entry name" value="TGT-like_sf"/>
</dbReference>
<organism evidence="6 7">
    <name type="scientific">Candidatus Komeilibacteria bacterium RIFCSPLOWO2_01_FULL_53_11</name>
    <dbReference type="NCBI Taxonomy" id="1798552"/>
    <lineage>
        <taxon>Bacteria</taxon>
        <taxon>Candidatus Komeiliibacteriota</taxon>
    </lineage>
</organism>
<dbReference type="UniPathway" id="UPA00392"/>
<proteinExistence type="inferred from homology"/>
<name>A0A1G2BTR5_9BACT</name>
<dbReference type="HAMAP" id="MF_00168">
    <property type="entry name" value="Q_tRNA_Tgt"/>
    <property type="match status" value="1"/>
</dbReference>
<dbReference type="GO" id="GO:0046872">
    <property type="term" value="F:metal ion binding"/>
    <property type="evidence" value="ECO:0007669"/>
    <property type="project" value="UniProtKB-KW"/>
</dbReference>
<protein>
    <recommendedName>
        <fullName evidence="4">Queuine tRNA-ribosyltransferase</fullName>
        <ecNumber evidence="4">2.4.2.29</ecNumber>
    </recommendedName>
    <alternativeName>
        <fullName evidence="4">Guanine insertion enzyme</fullName>
    </alternativeName>
    <alternativeName>
        <fullName evidence="4">tRNA-guanine transglycosylase</fullName>
    </alternativeName>
</protein>
<feature type="binding site" evidence="4">
    <location>
        <position position="195"/>
    </location>
    <ligand>
        <name>substrate</name>
    </ligand>
</feature>
<feature type="domain" description="tRNA-guanine(15) transglycosylase-like" evidence="5">
    <location>
        <begin position="13"/>
        <end position="389"/>
    </location>
</feature>
<dbReference type="GO" id="GO:0005737">
    <property type="term" value="C:cytoplasm"/>
    <property type="evidence" value="ECO:0007669"/>
    <property type="project" value="TreeGrafter"/>
</dbReference>
<gene>
    <name evidence="4" type="primary">tgt</name>
    <name evidence="6" type="ORF">A3B31_01150</name>
</gene>
<comment type="pathway">
    <text evidence="4">tRNA modification; tRNA-queuosine biosynthesis.</text>
</comment>
<dbReference type="Proteomes" id="UP000177349">
    <property type="component" value="Unassembled WGS sequence"/>
</dbReference>
<dbReference type="GO" id="GO:0008479">
    <property type="term" value="F:tRNA-guanosine(34) queuine transglycosylase activity"/>
    <property type="evidence" value="ECO:0007669"/>
    <property type="project" value="UniProtKB-UniRule"/>
</dbReference>
<dbReference type="NCBIfam" id="TIGR00430">
    <property type="entry name" value="Q_tRNA_tgt"/>
    <property type="match status" value="1"/>
</dbReference>
<comment type="function">
    <text evidence="4">Catalyzes the base-exchange of a guanine (G) residue with the queuine precursor 7-aminomethyl-7-deazaguanine (PreQ1) at position 34 (anticodon wobble position) in tRNAs with GU(N) anticodons (tRNA-Asp, -Asn, -His and -Tyr). Catalysis occurs through a double-displacement mechanism. The nucleophile active site attacks the C1' of nucleotide 34 to detach the guanine base from the RNA, forming a covalent enzyme-RNA intermediate. The proton acceptor active site deprotonates the incoming PreQ1, allowing a nucleophilic attack on the C1' of the ribose to form the product. After dissociation, two additional enzymatic reactions on the tRNA convert PreQ1 to queuine (Q), resulting in the hypermodified nucleoside queuosine (7-(((4,5-cis-dihydroxy-2-cyclopenten-1-yl)amino)methyl)-7-deazaguanosine).</text>
</comment>
<dbReference type="GO" id="GO:0008616">
    <property type="term" value="P:tRNA queuosine(34) biosynthetic process"/>
    <property type="evidence" value="ECO:0007669"/>
    <property type="project" value="UniProtKB-UniRule"/>
</dbReference>
<comment type="caution">
    <text evidence="6">The sequence shown here is derived from an EMBL/GenBank/DDBJ whole genome shotgun (WGS) entry which is preliminary data.</text>
</comment>
<feature type="active site" description="Nucleophile" evidence="4">
    <location>
        <position position="272"/>
    </location>
</feature>
<dbReference type="EMBL" id="MHKN01000016">
    <property type="protein sequence ID" value="OGY92472.1"/>
    <property type="molecule type" value="Genomic_DNA"/>
</dbReference>
<comment type="subunit">
    <text evidence="4">Homodimer. Within each dimer, one monomer is responsible for RNA recognition and catalysis, while the other monomer binds to the replacement base PreQ1.</text>
</comment>
<evidence type="ECO:0000256" key="1">
    <source>
        <dbReference type="ARBA" id="ARBA00022676"/>
    </source>
</evidence>
<feature type="active site" description="Proton acceptor" evidence="4">
    <location>
        <position position="91"/>
    </location>
</feature>
<dbReference type="PANTHER" id="PTHR46499:SF1">
    <property type="entry name" value="QUEUINE TRNA-RIBOSYLTRANSFERASE"/>
    <property type="match status" value="1"/>
</dbReference>
<evidence type="ECO:0000256" key="2">
    <source>
        <dbReference type="ARBA" id="ARBA00022679"/>
    </source>
</evidence>
<feature type="binding site" evidence="4">
    <location>
        <position position="222"/>
    </location>
    <ligand>
        <name>substrate</name>
    </ligand>
</feature>
<dbReference type="InterPro" id="IPR004803">
    <property type="entry name" value="TGT"/>
</dbReference>
<feature type="binding site" evidence="4">
    <location>
        <position position="145"/>
    </location>
    <ligand>
        <name>substrate</name>
    </ligand>
</feature>
<evidence type="ECO:0000313" key="6">
    <source>
        <dbReference type="EMBL" id="OGY92472.1"/>
    </source>
</evidence>
<dbReference type="InterPro" id="IPR002616">
    <property type="entry name" value="tRNA_ribo_trans-like"/>
</dbReference>
<keyword evidence="4" id="KW-0671">Queuosine biosynthesis</keyword>
<dbReference type="Pfam" id="PF01702">
    <property type="entry name" value="TGT"/>
    <property type="match status" value="1"/>
</dbReference>
<comment type="catalytic activity">
    <reaction evidence="4">
        <text>7-aminomethyl-7-carbaguanine + guanosine(34) in tRNA = 7-aminomethyl-7-carbaguanosine(34) in tRNA + guanine</text>
        <dbReference type="Rhea" id="RHEA:24104"/>
        <dbReference type="Rhea" id="RHEA-COMP:10341"/>
        <dbReference type="Rhea" id="RHEA-COMP:10342"/>
        <dbReference type="ChEBI" id="CHEBI:16235"/>
        <dbReference type="ChEBI" id="CHEBI:58703"/>
        <dbReference type="ChEBI" id="CHEBI:74269"/>
        <dbReference type="ChEBI" id="CHEBI:82833"/>
        <dbReference type="EC" id="2.4.2.29"/>
    </reaction>
</comment>
<dbReference type="Gene3D" id="3.20.20.105">
    <property type="entry name" value="Queuine tRNA-ribosyltransferase-like"/>
    <property type="match status" value="1"/>
</dbReference>
<dbReference type="SUPFAM" id="SSF51713">
    <property type="entry name" value="tRNA-guanine transglycosylase"/>
    <property type="match status" value="1"/>
</dbReference>
<dbReference type="NCBIfam" id="TIGR00449">
    <property type="entry name" value="tgt_general"/>
    <property type="match status" value="1"/>
</dbReference>
<comment type="similarity">
    <text evidence="4">Belongs to the queuine tRNA-ribosyltransferase family.</text>
</comment>
<comment type="cofactor">
    <cofactor evidence="4">
        <name>Zn(2+)</name>
        <dbReference type="ChEBI" id="CHEBI:29105"/>
    </cofactor>
    <text evidence="4">Binds 1 zinc ion per subunit.</text>
</comment>
<feature type="region of interest" description="RNA binding" evidence="4">
    <location>
        <begin position="253"/>
        <end position="259"/>
    </location>
</feature>
<dbReference type="PANTHER" id="PTHR46499">
    <property type="entry name" value="QUEUINE TRNA-RIBOSYLTRANSFERASE"/>
    <property type="match status" value="1"/>
</dbReference>
<reference evidence="6 7" key="1">
    <citation type="journal article" date="2016" name="Nat. Commun.">
        <title>Thousands of microbial genomes shed light on interconnected biogeochemical processes in an aquifer system.</title>
        <authorList>
            <person name="Anantharaman K."/>
            <person name="Brown C.T."/>
            <person name="Hug L.A."/>
            <person name="Sharon I."/>
            <person name="Castelle C.J."/>
            <person name="Probst A.J."/>
            <person name="Thomas B.C."/>
            <person name="Singh A."/>
            <person name="Wilkins M.J."/>
            <person name="Karaoz U."/>
            <person name="Brodie E.L."/>
            <person name="Williams K.H."/>
            <person name="Hubbard S.S."/>
            <person name="Banfield J.F."/>
        </authorList>
    </citation>
    <scope>NUCLEOTIDE SEQUENCE [LARGE SCALE GENOMIC DNA]</scope>
</reference>
<feature type="binding site" evidence="4">
    <location>
        <begin position="91"/>
        <end position="95"/>
    </location>
    <ligand>
        <name>substrate</name>
    </ligand>
</feature>
<keyword evidence="1 4" id="KW-0328">Glycosyltransferase</keyword>
<keyword evidence="3 4" id="KW-0819">tRNA processing</keyword>
<feature type="binding site" evidence="4">
    <location>
        <position position="341"/>
    </location>
    <ligand>
        <name>Zn(2+)</name>
        <dbReference type="ChEBI" id="CHEBI:29105"/>
    </ligand>
</feature>
<feature type="binding site" evidence="4">
    <location>
        <position position="346"/>
    </location>
    <ligand>
        <name>Zn(2+)</name>
        <dbReference type="ChEBI" id="CHEBI:29105"/>
    </ligand>
</feature>
<accession>A0A1G2BTR5</accession>
<evidence type="ECO:0000259" key="5">
    <source>
        <dbReference type="Pfam" id="PF01702"/>
    </source>
</evidence>
<dbReference type="InterPro" id="IPR050076">
    <property type="entry name" value="ArchSynthase1/Queuine_TRR"/>
</dbReference>
<keyword evidence="4" id="KW-0862">Zinc</keyword>
<evidence type="ECO:0000313" key="7">
    <source>
        <dbReference type="Proteomes" id="UP000177349"/>
    </source>
</evidence>
<evidence type="ECO:0000256" key="3">
    <source>
        <dbReference type="ARBA" id="ARBA00022694"/>
    </source>
</evidence>
<feature type="region of interest" description="RNA binding; important for wobble base 34 recognition" evidence="4">
    <location>
        <begin position="277"/>
        <end position="281"/>
    </location>
</feature>
<evidence type="ECO:0000256" key="4">
    <source>
        <dbReference type="HAMAP-Rule" id="MF_00168"/>
    </source>
</evidence>
<sequence>MSFKLLKTSKKSRARTGILTTAHGAIRTPFFMPIATKGAVKGLEAHEVADLGAEIILSNTYHLYLQPGLSVLKKYGGVRNFMKATLPILTDSGGFQIFSLSKLRLVDEHGVTFRSHIDGSKHRLTPKKAIAIQAALGSDIMMVLDYFPGYPATEKQTAEAVRLTTAWAKQCFEYKKVLSKKYTAVRKQMLFGIVQGSTFRELRKRSASELTALPFNGYAIGGLAVGEPAAEMYKVLDHTVPLLPTDKPRYLMGVGYPEQIVEAVKRGIDMFDCVIPTREGRHGRLFVWKRKDKNPLALALSHPRKLPLGKGEGEGVRTFYDTLNIRNSEFRSDTRPVDPSCDCQLCKNYSRAFLYQMFKTEDWLGPRLATIHNLRFYLVLMERVRSGIR</sequence>
<dbReference type="EC" id="2.4.2.29" evidence="4"/>
<feature type="binding site" evidence="4">
    <location>
        <position position="372"/>
    </location>
    <ligand>
        <name>Zn(2+)</name>
        <dbReference type="ChEBI" id="CHEBI:29105"/>
    </ligand>
</feature>
<keyword evidence="4" id="KW-0479">Metal-binding</keyword>
<keyword evidence="2 4" id="KW-0808">Transferase</keyword>
<feature type="binding site" evidence="4">
    <location>
        <position position="343"/>
    </location>
    <ligand>
        <name>Zn(2+)</name>
        <dbReference type="ChEBI" id="CHEBI:29105"/>
    </ligand>
</feature>